<dbReference type="InterPro" id="IPR018181">
    <property type="entry name" value="Heat_shock_70_CS"/>
</dbReference>
<evidence type="ECO:0000256" key="3">
    <source>
        <dbReference type="ARBA" id="ARBA00022840"/>
    </source>
</evidence>
<dbReference type="Proteomes" id="UP001597492">
    <property type="component" value="Unassembled WGS sequence"/>
</dbReference>
<protein>
    <submittedName>
        <fullName evidence="7">Hsp70 family protein</fullName>
    </submittedName>
</protein>
<evidence type="ECO:0000313" key="8">
    <source>
        <dbReference type="Proteomes" id="UP001597492"/>
    </source>
</evidence>
<evidence type="ECO:0000256" key="2">
    <source>
        <dbReference type="ARBA" id="ARBA00022741"/>
    </source>
</evidence>
<dbReference type="Gene3D" id="3.90.640.10">
    <property type="entry name" value="Actin, Chain A, domain 4"/>
    <property type="match status" value="1"/>
</dbReference>
<keyword evidence="8" id="KW-1185">Reference proteome</keyword>
<dbReference type="PROSITE" id="PS00329">
    <property type="entry name" value="HSP70_2"/>
    <property type="match status" value="1"/>
</dbReference>
<dbReference type="Pfam" id="PF00012">
    <property type="entry name" value="HSP70"/>
    <property type="match status" value="1"/>
</dbReference>
<dbReference type="EMBL" id="JBHUNE010000007">
    <property type="protein sequence ID" value="MFD2758768.1"/>
    <property type="molecule type" value="Genomic_DNA"/>
</dbReference>
<dbReference type="InterPro" id="IPR043129">
    <property type="entry name" value="ATPase_NBD"/>
</dbReference>
<accession>A0ABW5UYG4</accession>
<comment type="caution">
    <text evidence="7">The sequence shown here is derived from an EMBL/GenBank/DDBJ whole genome shotgun (WGS) entry which is preliminary data.</text>
</comment>
<evidence type="ECO:0000256" key="6">
    <source>
        <dbReference type="RuleBase" id="RU003322"/>
    </source>
</evidence>
<keyword evidence="4" id="KW-0346">Stress response</keyword>
<keyword evidence="5" id="KW-0143">Chaperone</keyword>
<dbReference type="PRINTS" id="PR00301">
    <property type="entry name" value="HEATSHOCK70"/>
</dbReference>
<keyword evidence="3 6" id="KW-0067">ATP-binding</keyword>
<proteinExistence type="inferred from homology"/>
<dbReference type="PANTHER" id="PTHR19375">
    <property type="entry name" value="HEAT SHOCK PROTEIN 70KDA"/>
    <property type="match status" value="1"/>
</dbReference>
<dbReference type="PROSITE" id="PS01036">
    <property type="entry name" value="HSP70_3"/>
    <property type="match status" value="1"/>
</dbReference>
<organism evidence="7 8">
    <name type="scientific">Gulosibacter faecalis</name>
    <dbReference type="NCBI Taxonomy" id="272240"/>
    <lineage>
        <taxon>Bacteria</taxon>
        <taxon>Bacillati</taxon>
        <taxon>Actinomycetota</taxon>
        <taxon>Actinomycetes</taxon>
        <taxon>Micrococcales</taxon>
        <taxon>Microbacteriaceae</taxon>
        <taxon>Gulosibacter</taxon>
    </lineage>
</organism>
<evidence type="ECO:0000256" key="4">
    <source>
        <dbReference type="ARBA" id="ARBA00023016"/>
    </source>
</evidence>
<dbReference type="RefSeq" id="WP_019619101.1">
    <property type="nucleotide sequence ID" value="NZ_JBHUNE010000007.1"/>
</dbReference>
<evidence type="ECO:0000313" key="7">
    <source>
        <dbReference type="EMBL" id="MFD2758768.1"/>
    </source>
</evidence>
<evidence type="ECO:0000256" key="1">
    <source>
        <dbReference type="ARBA" id="ARBA00007381"/>
    </source>
</evidence>
<evidence type="ECO:0000256" key="5">
    <source>
        <dbReference type="ARBA" id="ARBA00023186"/>
    </source>
</evidence>
<reference evidence="8" key="1">
    <citation type="journal article" date="2019" name="Int. J. Syst. Evol. Microbiol.">
        <title>The Global Catalogue of Microorganisms (GCM) 10K type strain sequencing project: providing services to taxonomists for standard genome sequencing and annotation.</title>
        <authorList>
            <consortium name="The Broad Institute Genomics Platform"/>
            <consortium name="The Broad Institute Genome Sequencing Center for Infectious Disease"/>
            <person name="Wu L."/>
            <person name="Ma J."/>
        </authorList>
    </citation>
    <scope>NUCLEOTIDE SEQUENCE [LARGE SCALE GENOMIC DNA]</scope>
    <source>
        <strain evidence="8">TISTR 1514</strain>
    </source>
</reference>
<gene>
    <name evidence="7" type="ORF">ACFSW7_10315</name>
</gene>
<dbReference type="SUPFAM" id="SSF53067">
    <property type="entry name" value="Actin-like ATPase domain"/>
    <property type="match status" value="2"/>
</dbReference>
<comment type="similarity">
    <text evidence="1 6">Belongs to the heat shock protein 70 family.</text>
</comment>
<sequence>MRLGIDFGTTRTLVAMADRGNYPVLGVVDAQGDPHEHVPSVVGLAGDGSGRLVGGWDALAQWDAPAGRDALPGSDGVNASAALARSFKRLLARPDASAATPVAIDAEHRPLGEVLAAFAAHVIAGVRRHPLVRERIAAGDAVLEAVVGVPANAGSAQRLLTLDAFTRAGVRVLALVNEPSAAAFEYSHRHARTLNSRRSDVVVYDLGGGTFDASLVRIDGAEHAVLATSGDPHLGGDDFDERLVELALSGADGLGNVGGHGAVIPAELERLRETARAAKERLTPQTRRVLLERGDDDLIVLVDDYYRAVAPLVERTLEAMGPCLARSIPAGRRSAKPTDFTDSEIAGIYLVGGASALPLVPRLLRERFGRRVHRSPYPAAATAIGLAIAADPGSDYWLLDRSSRGVGVFRERAAGAEVDFDVLLDAGEGAAGATAVREYRAAHNVGWFRFVEFTREGAGGIGNLTVLAEVVVPFERGLVGVSDLERVAVERRDPGPLVRETVRLDANGIANIRLEVPDLGVTIDRAVGARDLPRQR</sequence>
<keyword evidence="2 6" id="KW-0547">Nucleotide-binding</keyword>
<name>A0ABW5UYG4_9MICO</name>
<dbReference type="InterPro" id="IPR013126">
    <property type="entry name" value="Hsp_70_fam"/>
</dbReference>
<dbReference type="Gene3D" id="3.30.420.40">
    <property type="match status" value="2"/>
</dbReference>